<protein>
    <submittedName>
        <fullName evidence="1">Uncharacterized protein</fullName>
    </submittedName>
</protein>
<dbReference type="AlphaFoldDB" id="A0A0A9AEB1"/>
<accession>A0A0A9AEB1</accession>
<dbReference type="EMBL" id="GBRH01247916">
    <property type="protein sequence ID" value="JAD49979.1"/>
    <property type="molecule type" value="Transcribed_RNA"/>
</dbReference>
<reference evidence="1" key="2">
    <citation type="journal article" date="2015" name="Data Brief">
        <title>Shoot transcriptome of the giant reed, Arundo donax.</title>
        <authorList>
            <person name="Barrero R.A."/>
            <person name="Guerrero F.D."/>
            <person name="Moolhuijzen P."/>
            <person name="Goolsby J.A."/>
            <person name="Tidwell J."/>
            <person name="Bellgard S.E."/>
            <person name="Bellgard M.I."/>
        </authorList>
    </citation>
    <scope>NUCLEOTIDE SEQUENCE</scope>
    <source>
        <tissue evidence="1">Shoot tissue taken approximately 20 cm above the soil surface</tissue>
    </source>
</reference>
<name>A0A0A9AEB1_ARUDO</name>
<evidence type="ECO:0000313" key="1">
    <source>
        <dbReference type="EMBL" id="JAD49979.1"/>
    </source>
</evidence>
<proteinExistence type="predicted"/>
<sequence length="32" mass="3697">MSNKSTAIGRNIVVEFGIRRLKLQRPIETRGR</sequence>
<reference evidence="1" key="1">
    <citation type="submission" date="2014-09" db="EMBL/GenBank/DDBJ databases">
        <authorList>
            <person name="Magalhaes I.L.F."/>
            <person name="Oliveira U."/>
            <person name="Santos F.R."/>
            <person name="Vidigal T.H.D.A."/>
            <person name="Brescovit A.D."/>
            <person name="Santos A.J."/>
        </authorList>
    </citation>
    <scope>NUCLEOTIDE SEQUENCE</scope>
    <source>
        <tissue evidence="1">Shoot tissue taken approximately 20 cm above the soil surface</tissue>
    </source>
</reference>
<organism evidence="1">
    <name type="scientific">Arundo donax</name>
    <name type="common">Giant reed</name>
    <name type="synonym">Donax arundinaceus</name>
    <dbReference type="NCBI Taxonomy" id="35708"/>
    <lineage>
        <taxon>Eukaryota</taxon>
        <taxon>Viridiplantae</taxon>
        <taxon>Streptophyta</taxon>
        <taxon>Embryophyta</taxon>
        <taxon>Tracheophyta</taxon>
        <taxon>Spermatophyta</taxon>
        <taxon>Magnoliopsida</taxon>
        <taxon>Liliopsida</taxon>
        <taxon>Poales</taxon>
        <taxon>Poaceae</taxon>
        <taxon>PACMAD clade</taxon>
        <taxon>Arundinoideae</taxon>
        <taxon>Arundineae</taxon>
        <taxon>Arundo</taxon>
    </lineage>
</organism>